<keyword evidence="2 5" id="KW-0812">Transmembrane</keyword>
<feature type="domain" description="3-oxo-5-alpha-steroid 4-dehydrogenase C-terminal" evidence="6">
    <location>
        <begin position="102"/>
        <end position="248"/>
    </location>
</feature>
<evidence type="ECO:0000256" key="1">
    <source>
        <dbReference type="ARBA" id="ARBA00004141"/>
    </source>
</evidence>
<dbReference type="InterPro" id="IPR039357">
    <property type="entry name" value="SRD5A/TECR"/>
</dbReference>
<dbReference type="PANTHER" id="PTHR10556:SF35">
    <property type="entry name" value="3-OXO-5-ALPHA-STEROID 4-DEHYDROGENASE FAMILY PROTEIN"/>
    <property type="match status" value="1"/>
</dbReference>
<evidence type="ECO:0000256" key="4">
    <source>
        <dbReference type="ARBA" id="ARBA00023136"/>
    </source>
</evidence>
<evidence type="ECO:0000259" key="6">
    <source>
        <dbReference type="Pfam" id="PF02544"/>
    </source>
</evidence>
<comment type="subcellular location">
    <subcellularLocation>
        <location evidence="1">Membrane</location>
        <topology evidence="1">Multi-pass membrane protein</topology>
    </subcellularLocation>
</comment>
<evidence type="ECO:0000313" key="7">
    <source>
        <dbReference type="EMBL" id="SVC97736.1"/>
    </source>
</evidence>
<feature type="transmembrane region" description="Helical" evidence="5">
    <location>
        <begin position="73"/>
        <end position="92"/>
    </location>
</feature>
<feature type="transmembrane region" description="Helical" evidence="5">
    <location>
        <begin position="7"/>
        <end position="29"/>
    </location>
</feature>
<dbReference type="InterPro" id="IPR016636">
    <property type="entry name" value="3-oxo-5-alpha-steroid_4-DH"/>
</dbReference>
<keyword evidence="3 5" id="KW-1133">Transmembrane helix</keyword>
<dbReference type="Gene3D" id="1.20.120.1630">
    <property type="match status" value="1"/>
</dbReference>
<evidence type="ECO:0000256" key="5">
    <source>
        <dbReference type="SAM" id="Phobius"/>
    </source>
</evidence>
<proteinExistence type="predicted"/>
<gene>
    <name evidence="7" type="ORF">METZ01_LOCUS350590</name>
</gene>
<dbReference type="InterPro" id="IPR001104">
    <property type="entry name" value="3-oxo-5_a-steroid_4-DH_C"/>
</dbReference>
<dbReference type="GO" id="GO:0003865">
    <property type="term" value="F:3-oxo-5-alpha-steroid 4-dehydrogenase activity"/>
    <property type="evidence" value="ECO:0007669"/>
    <property type="project" value="InterPro"/>
</dbReference>
<feature type="transmembrane region" description="Helical" evidence="5">
    <location>
        <begin position="104"/>
        <end position="125"/>
    </location>
</feature>
<dbReference type="GO" id="GO:0008202">
    <property type="term" value="P:steroid metabolic process"/>
    <property type="evidence" value="ECO:0007669"/>
    <property type="project" value="InterPro"/>
</dbReference>
<organism evidence="7">
    <name type="scientific">marine metagenome</name>
    <dbReference type="NCBI Taxonomy" id="408172"/>
    <lineage>
        <taxon>unclassified sequences</taxon>
        <taxon>metagenomes</taxon>
        <taxon>ecological metagenomes</taxon>
    </lineage>
</organism>
<dbReference type="AlphaFoldDB" id="A0A382RJD0"/>
<name>A0A382RJD0_9ZZZZ</name>
<feature type="transmembrane region" description="Helical" evidence="5">
    <location>
        <begin position="49"/>
        <end position="66"/>
    </location>
</feature>
<reference evidence="7" key="1">
    <citation type="submission" date="2018-05" db="EMBL/GenBank/DDBJ databases">
        <authorList>
            <person name="Lanie J.A."/>
            <person name="Ng W.-L."/>
            <person name="Kazmierczak K.M."/>
            <person name="Andrzejewski T.M."/>
            <person name="Davidsen T.M."/>
            <person name="Wayne K.J."/>
            <person name="Tettelin H."/>
            <person name="Glass J.I."/>
            <person name="Rusch D."/>
            <person name="Podicherti R."/>
            <person name="Tsui H.-C.T."/>
            <person name="Winkler M.E."/>
        </authorList>
    </citation>
    <scope>NUCLEOTIDE SEQUENCE</scope>
</reference>
<keyword evidence="4 5" id="KW-0472">Membrane</keyword>
<evidence type="ECO:0000256" key="2">
    <source>
        <dbReference type="ARBA" id="ARBA00022692"/>
    </source>
</evidence>
<dbReference type="PROSITE" id="PS50244">
    <property type="entry name" value="S5A_REDUCTASE"/>
    <property type="match status" value="1"/>
</dbReference>
<feature type="transmembrane region" description="Helical" evidence="5">
    <location>
        <begin position="137"/>
        <end position="154"/>
    </location>
</feature>
<dbReference type="GO" id="GO:0016020">
    <property type="term" value="C:membrane"/>
    <property type="evidence" value="ECO:0007669"/>
    <property type="project" value="UniProtKB-SubCell"/>
</dbReference>
<evidence type="ECO:0000256" key="3">
    <source>
        <dbReference type="ARBA" id="ARBA00022989"/>
    </source>
</evidence>
<dbReference type="PANTHER" id="PTHR10556">
    <property type="entry name" value="3-OXO-5-ALPHA-STEROID 4-DEHYDROGENASE"/>
    <property type="match status" value="1"/>
</dbReference>
<accession>A0A382RJD0</accession>
<dbReference type="EMBL" id="UINC01122120">
    <property type="protein sequence ID" value="SVC97736.1"/>
    <property type="molecule type" value="Genomic_DNA"/>
</dbReference>
<protein>
    <recommendedName>
        <fullName evidence="6">3-oxo-5-alpha-steroid 4-dehydrogenase C-terminal domain-containing protein</fullName>
    </recommendedName>
</protein>
<dbReference type="FunFam" id="1.20.120.1630:FF:000014">
    <property type="entry name" value="Steroid 5-alpha reductase, putative"/>
    <property type="match status" value="1"/>
</dbReference>
<sequence length="248" mass="29253">MELYYNLLAFWILFGALTFLYLIFSKIAAPYGRHQNNKWGWSVDNNWGWFWMELPALLVMPFLVIIGPAEKNLYLIFILFLWCFHYFYRTVIFPFKLNTKGKKIPVVIVCSAFIFNLINGFFVGYELGFILENNFSISPNFIIGIIVFVLGVYINRTSDNKLISLRSEGKDYQIPEGGLFNYISCPNHFGEIIEWFGFAIILWNLSALSFALWTAYNLIPRALNHHQWYKQYFANYPTRRKAVFPFLF</sequence>
<dbReference type="Pfam" id="PF02544">
    <property type="entry name" value="Steroid_dh"/>
    <property type="match status" value="1"/>
</dbReference>
<dbReference type="PIRSF" id="PIRSF015596">
    <property type="entry name" value="5_alpha-SR2"/>
    <property type="match status" value="1"/>
</dbReference>
<feature type="transmembrane region" description="Helical" evidence="5">
    <location>
        <begin position="195"/>
        <end position="219"/>
    </location>
</feature>